<comment type="caution">
    <text evidence="1">The sequence shown here is derived from an EMBL/GenBank/DDBJ whole genome shotgun (WGS) entry which is preliminary data.</text>
</comment>
<gene>
    <name evidence="1" type="ORF">ABVK25_012189</name>
</gene>
<dbReference type="EMBL" id="JBHFEH010000156">
    <property type="protein sequence ID" value="KAL2045349.1"/>
    <property type="molecule type" value="Genomic_DNA"/>
</dbReference>
<accession>A0ABR4AKZ2</accession>
<keyword evidence="2" id="KW-1185">Reference proteome</keyword>
<evidence type="ECO:0000313" key="1">
    <source>
        <dbReference type="EMBL" id="KAL2045349.1"/>
    </source>
</evidence>
<evidence type="ECO:0000313" key="2">
    <source>
        <dbReference type="Proteomes" id="UP001590951"/>
    </source>
</evidence>
<organism evidence="1 2">
    <name type="scientific">Lepraria finkii</name>
    <dbReference type="NCBI Taxonomy" id="1340010"/>
    <lineage>
        <taxon>Eukaryota</taxon>
        <taxon>Fungi</taxon>
        <taxon>Dikarya</taxon>
        <taxon>Ascomycota</taxon>
        <taxon>Pezizomycotina</taxon>
        <taxon>Lecanoromycetes</taxon>
        <taxon>OSLEUM clade</taxon>
        <taxon>Lecanoromycetidae</taxon>
        <taxon>Lecanorales</taxon>
        <taxon>Lecanorineae</taxon>
        <taxon>Stereocaulaceae</taxon>
        <taxon>Lepraria</taxon>
    </lineage>
</organism>
<reference evidence="1 2" key="1">
    <citation type="submission" date="2024-09" db="EMBL/GenBank/DDBJ databases">
        <title>Rethinking Asexuality: The Enigmatic Case of Functional Sexual Genes in Lepraria (Stereocaulaceae).</title>
        <authorList>
            <person name="Doellman M."/>
            <person name="Sun Y."/>
            <person name="Barcenas-Pena A."/>
            <person name="Lumbsch H.T."/>
            <person name="Grewe F."/>
        </authorList>
    </citation>
    <scope>NUCLEOTIDE SEQUENCE [LARGE SCALE GENOMIC DNA]</scope>
    <source>
        <strain evidence="1 2">Grewe 0041</strain>
    </source>
</reference>
<sequence length="86" mass="10175">MAPVQTRIFQRKWFSNNLEKKVESEVIRLQRGNGHVDRFQDGVRVLHLRPKDRVQVAFSTTIPKELLKGTWTHSKVKLCHQLLRWG</sequence>
<name>A0ABR4AKZ2_9LECA</name>
<protein>
    <submittedName>
        <fullName evidence="1">Uncharacterized protein</fullName>
    </submittedName>
</protein>
<dbReference type="Proteomes" id="UP001590951">
    <property type="component" value="Unassembled WGS sequence"/>
</dbReference>
<proteinExistence type="predicted"/>